<protein>
    <submittedName>
        <fullName evidence="3">Hydrogenase expression/formation protein</fullName>
    </submittedName>
</protein>
<accession>A0ABS9Z9Y2</accession>
<organism evidence="3 4">
    <name type="scientific">Candidatus Rhodoblastus alkanivorans</name>
    <dbReference type="NCBI Taxonomy" id="2954117"/>
    <lineage>
        <taxon>Bacteria</taxon>
        <taxon>Pseudomonadati</taxon>
        <taxon>Pseudomonadota</taxon>
        <taxon>Alphaproteobacteria</taxon>
        <taxon>Hyphomicrobiales</taxon>
        <taxon>Rhodoblastaceae</taxon>
        <taxon>Rhodoblastus</taxon>
    </lineage>
</organism>
<dbReference type="Gene3D" id="3.30.1370.140">
    <property type="entry name" value="HupH hydrogenase expression protein, C-terminal domain"/>
    <property type="match status" value="1"/>
</dbReference>
<comment type="similarity">
    <text evidence="1">Belongs to the HupH/HyaF family.</text>
</comment>
<comment type="caution">
    <text evidence="3">The sequence shown here is derived from an EMBL/GenBank/DDBJ whole genome shotgun (WGS) entry which is preliminary data.</text>
</comment>
<evidence type="ECO:0000259" key="2">
    <source>
        <dbReference type="Pfam" id="PF04809"/>
    </source>
</evidence>
<gene>
    <name evidence="3" type="ORF">K2U94_16645</name>
</gene>
<proteinExistence type="inferred from homology"/>
<evidence type="ECO:0000256" key="1">
    <source>
        <dbReference type="ARBA" id="ARBA00010832"/>
    </source>
</evidence>
<feature type="domain" description="HupH hydrogenase expression protein C-terminal" evidence="2">
    <location>
        <begin position="18"/>
        <end position="129"/>
    </location>
</feature>
<reference evidence="3" key="1">
    <citation type="journal article" date="2022" name="ISME J.">
        <title>Identification of active gaseous-alkane degraders at natural gas seeps.</title>
        <authorList>
            <person name="Farhan Ul Haque M."/>
            <person name="Hernandez M."/>
            <person name="Crombie A.T."/>
            <person name="Murrell J.C."/>
        </authorList>
    </citation>
    <scope>NUCLEOTIDE SEQUENCE</scope>
    <source>
        <strain evidence="3">PC2</strain>
    </source>
</reference>
<dbReference type="EMBL" id="JAIVFP010000001">
    <property type="protein sequence ID" value="MCI4684371.1"/>
    <property type="molecule type" value="Genomic_DNA"/>
</dbReference>
<evidence type="ECO:0000313" key="4">
    <source>
        <dbReference type="Proteomes" id="UP001139104"/>
    </source>
</evidence>
<sequence length="141" mass="15242">MTSPCASTAIAEEDSGFADALLWEAIARLTDFAASGESSSIDLGGLPMSNRDRESLDDFLGRGEVSATIEVAGRTEVWETRFSAVWRVRHFGDGKIATDLIEITSCPRILSADRRDAEVAARRMGEALELKNGIAEAPHET</sequence>
<dbReference type="InterPro" id="IPR006894">
    <property type="entry name" value="HupH_Hydgase_express_prot_C"/>
</dbReference>
<evidence type="ECO:0000313" key="3">
    <source>
        <dbReference type="EMBL" id="MCI4684371.1"/>
    </source>
</evidence>
<dbReference type="Proteomes" id="UP001139104">
    <property type="component" value="Unassembled WGS sequence"/>
</dbReference>
<dbReference type="RefSeq" id="WP_243068268.1">
    <property type="nucleotide sequence ID" value="NZ_JAIVFK010000062.1"/>
</dbReference>
<dbReference type="InterPro" id="IPR038527">
    <property type="entry name" value="HupH_C_sf"/>
</dbReference>
<name>A0ABS9Z9Y2_9HYPH</name>
<keyword evidence="4" id="KW-1185">Reference proteome</keyword>
<dbReference type="Pfam" id="PF04809">
    <property type="entry name" value="HupH_C"/>
    <property type="match status" value="1"/>
</dbReference>